<dbReference type="EMBL" id="STGU01000009">
    <property type="protein sequence ID" value="THV34046.1"/>
    <property type="molecule type" value="Genomic_DNA"/>
</dbReference>
<evidence type="ECO:0000313" key="4">
    <source>
        <dbReference type="EMBL" id="THV34046.1"/>
    </source>
</evidence>
<feature type="region of interest" description="Disordered" evidence="1">
    <location>
        <begin position="162"/>
        <end position="185"/>
    </location>
</feature>
<organism evidence="4 5">
    <name type="scientific">Rhizobium rosettiformans W3</name>
    <dbReference type="NCBI Taxonomy" id="538378"/>
    <lineage>
        <taxon>Bacteria</taxon>
        <taxon>Pseudomonadati</taxon>
        <taxon>Pseudomonadota</taxon>
        <taxon>Alphaproteobacteria</taxon>
        <taxon>Hyphomicrobiales</taxon>
        <taxon>Rhizobiaceae</taxon>
        <taxon>Rhizobium/Agrobacterium group</taxon>
        <taxon>Rhizobium</taxon>
    </lineage>
</organism>
<dbReference type="Pfam" id="PF05239">
    <property type="entry name" value="PRC"/>
    <property type="match status" value="1"/>
</dbReference>
<gene>
    <name evidence="4" type="ORF">FAA86_16460</name>
</gene>
<dbReference type="Gene3D" id="2.30.30.240">
    <property type="entry name" value="PRC-barrel domain"/>
    <property type="match status" value="1"/>
</dbReference>
<name>A0A4V4HQI9_9HYPH</name>
<evidence type="ECO:0000313" key="5">
    <source>
        <dbReference type="Proteomes" id="UP000307378"/>
    </source>
</evidence>
<feature type="region of interest" description="Disordered" evidence="1">
    <location>
        <begin position="28"/>
        <end position="71"/>
    </location>
</feature>
<comment type="caution">
    <text evidence="4">The sequence shown here is derived from an EMBL/GenBank/DDBJ whole genome shotgun (WGS) entry which is preliminary data.</text>
</comment>
<feature type="compositionally biased region" description="Low complexity" evidence="1">
    <location>
        <begin position="28"/>
        <end position="58"/>
    </location>
</feature>
<evidence type="ECO:0000256" key="1">
    <source>
        <dbReference type="SAM" id="MobiDB-lite"/>
    </source>
</evidence>
<feature type="compositionally biased region" description="Low complexity" evidence="1">
    <location>
        <begin position="230"/>
        <end position="239"/>
    </location>
</feature>
<dbReference type="AlphaFoldDB" id="A0A4V4HQI9"/>
<reference evidence="4 5" key="1">
    <citation type="submission" date="2019-04" db="EMBL/GenBank/DDBJ databases">
        <title>genome sequence of strain W3.</title>
        <authorList>
            <person name="Gao J."/>
            <person name="Sun J."/>
        </authorList>
    </citation>
    <scope>NUCLEOTIDE SEQUENCE [LARGE SCALE GENOMIC DNA]</scope>
    <source>
        <strain evidence="4 5">W3</strain>
    </source>
</reference>
<evidence type="ECO:0000256" key="2">
    <source>
        <dbReference type="SAM" id="SignalP"/>
    </source>
</evidence>
<dbReference type="Proteomes" id="UP000307378">
    <property type="component" value="Unassembled WGS sequence"/>
</dbReference>
<dbReference type="SUPFAM" id="SSF50346">
    <property type="entry name" value="PRC-barrel domain"/>
    <property type="match status" value="1"/>
</dbReference>
<sequence>MNKSFKTLAAAVLLGSTAIAPLAIAQDATPGATTTPPAATDGAATTTPAPVTPDASTDGTSGAMGTTAEAPADAAGNGTYLTEQAENHISVNDFMGQAIYTADNQSIGDINDLLVEKDGGIVAAVVGVGGFLGIGEKNVAVPFENITITRVMDDDTAMTTDGAATTDGTAATGMGTTGTAGTTAATDTDETQVEQVADAEVRLTTTETAESLRNAPEFRTLEDQADDATDGTTTSSTDN</sequence>
<protein>
    <submittedName>
        <fullName evidence="4">PRC-barrel domain containing protein</fullName>
    </submittedName>
</protein>
<dbReference type="InterPro" id="IPR011033">
    <property type="entry name" value="PRC_barrel-like_sf"/>
</dbReference>
<accession>A0A4V4HQI9</accession>
<proteinExistence type="predicted"/>
<feature type="region of interest" description="Disordered" evidence="1">
    <location>
        <begin position="205"/>
        <end position="239"/>
    </location>
</feature>
<feature type="domain" description="PRC-barrel" evidence="3">
    <location>
        <begin position="87"/>
        <end position="150"/>
    </location>
</feature>
<dbReference type="PANTHER" id="PTHR36505:SF1">
    <property type="entry name" value="BLR1072 PROTEIN"/>
    <property type="match status" value="1"/>
</dbReference>
<feature type="chain" id="PRO_5020614709" evidence="2">
    <location>
        <begin position="26"/>
        <end position="239"/>
    </location>
</feature>
<feature type="signal peptide" evidence="2">
    <location>
        <begin position="1"/>
        <end position="25"/>
    </location>
</feature>
<dbReference type="PANTHER" id="PTHR36505">
    <property type="entry name" value="BLR1072 PROTEIN"/>
    <property type="match status" value="1"/>
</dbReference>
<dbReference type="RefSeq" id="WP_136542268.1">
    <property type="nucleotide sequence ID" value="NZ_STGU01000009.1"/>
</dbReference>
<keyword evidence="2" id="KW-0732">Signal</keyword>
<evidence type="ECO:0000259" key="3">
    <source>
        <dbReference type="Pfam" id="PF05239"/>
    </source>
</evidence>
<dbReference type="InterPro" id="IPR027275">
    <property type="entry name" value="PRC-brl_dom"/>
</dbReference>